<feature type="compositionally biased region" description="Basic and acidic residues" evidence="6">
    <location>
        <begin position="209"/>
        <end position="224"/>
    </location>
</feature>
<dbReference type="GO" id="GO:0003735">
    <property type="term" value="F:structural constituent of ribosome"/>
    <property type="evidence" value="ECO:0007669"/>
    <property type="project" value="InterPro"/>
</dbReference>
<dbReference type="NCBIfam" id="TIGR00731">
    <property type="entry name" value="bL25_bact_ctc"/>
    <property type="match status" value="1"/>
</dbReference>
<protein>
    <recommendedName>
        <fullName evidence="5">Large ribosomal subunit protein bL25</fullName>
    </recommendedName>
    <alternativeName>
        <fullName evidence="5">General stress protein CTC</fullName>
    </alternativeName>
</protein>
<gene>
    <name evidence="5" type="primary">rplY</name>
    <name evidence="5" type="synonym">ctc</name>
    <name evidence="9" type="ORF">B5F75_02210</name>
</gene>
<evidence type="ECO:0000256" key="5">
    <source>
        <dbReference type="HAMAP-Rule" id="MF_01334"/>
    </source>
</evidence>
<evidence type="ECO:0000259" key="7">
    <source>
        <dbReference type="Pfam" id="PF01386"/>
    </source>
</evidence>
<proteinExistence type="inferred from homology"/>
<feature type="domain" description="Large ribosomal subunit protein bL25 beta" evidence="8">
    <location>
        <begin position="100"/>
        <end position="183"/>
    </location>
</feature>
<accession>A0A1Y4DIV8</accession>
<dbReference type="Pfam" id="PF01386">
    <property type="entry name" value="Ribosomal_L25p"/>
    <property type="match status" value="1"/>
</dbReference>
<dbReference type="RefSeq" id="WP_087287249.1">
    <property type="nucleotide sequence ID" value="NZ_NFJD01000001.1"/>
</dbReference>
<dbReference type="HAMAP" id="MF_01334">
    <property type="entry name" value="Ribosomal_bL25_CTC"/>
    <property type="match status" value="1"/>
</dbReference>
<dbReference type="InterPro" id="IPR029751">
    <property type="entry name" value="Ribosomal_L25_dom"/>
</dbReference>
<dbReference type="GO" id="GO:0008097">
    <property type="term" value="F:5S rRNA binding"/>
    <property type="evidence" value="ECO:0007669"/>
    <property type="project" value="InterPro"/>
</dbReference>
<evidence type="ECO:0000256" key="2">
    <source>
        <dbReference type="ARBA" id="ARBA00022884"/>
    </source>
</evidence>
<dbReference type="PANTHER" id="PTHR33284:SF1">
    <property type="entry name" value="RIBOSOMAL PROTEIN L25_GLN-TRNA SYNTHETASE, ANTI-CODON-BINDING DOMAIN-CONTAINING PROTEIN"/>
    <property type="match status" value="1"/>
</dbReference>
<dbReference type="SUPFAM" id="SSF50715">
    <property type="entry name" value="Ribosomal protein L25-like"/>
    <property type="match status" value="1"/>
</dbReference>
<dbReference type="OrthoDB" id="9790002at2"/>
<evidence type="ECO:0000256" key="6">
    <source>
        <dbReference type="SAM" id="MobiDB-lite"/>
    </source>
</evidence>
<comment type="subunit">
    <text evidence="5">Part of the 50S ribosomal subunit; part of the 5S rRNA/L5/L18/L25 subcomplex. Contacts the 5S rRNA. Binds to the 5S rRNA independently of L5 and L18.</text>
</comment>
<organism evidence="9 10">
    <name type="scientific">Candidatus Avelusimicrobium gallicola</name>
    <dbReference type="NCBI Taxonomy" id="2562704"/>
    <lineage>
        <taxon>Bacteria</taxon>
        <taxon>Pseudomonadati</taxon>
        <taxon>Elusimicrobiota</taxon>
        <taxon>Elusimicrobia</taxon>
        <taxon>Elusimicrobiales</taxon>
        <taxon>Elusimicrobiaceae</taxon>
        <taxon>Candidatus Avelusimicrobium</taxon>
    </lineage>
</organism>
<evidence type="ECO:0000313" key="10">
    <source>
        <dbReference type="Proteomes" id="UP000196368"/>
    </source>
</evidence>
<dbReference type="InterPro" id="IPR020056">
    <property type="entry name" value="Rbsml_bL25/Gln-tRNA_synth_N"/>
</dbReference>
<evidence type="ECO:0000256" key="4">
    <source>
        <dbReference type="ARBA" id="ARBA00023274"/>
    </source>
</evidence>
<name>A0A1Y4DIV8_9BACT</name>
<evidence type="ECO:0000259" key="8">
    <source>
        <dbReference type="Pfam" id="PF14693"/>
    </source>
</evidence>
<dbReference type="InterPro" id="IPR020057">
    <property type="entry name" value="Ribosomal_bL25_b-dom"/>
</dbReference>
<dbReference type="Gene3D" id="2.170.120.20">
    <property type="entry name" value="Ribosomal protein L25, beta domain"/>
    <property type="match status" value="1"/>
</dbReference>
<keyword evidence="4 5" id="KW-0687">Ribonucleoprotein</keyword>
<keyword evidence="3 5" id="KW-0689">Ribosomal protein</keyword>
<keyword evidence="10" id="KW-1185">Reference proteome</keyword>
<dbReference type="InterPro" id="IPR020930">
    <property type="entry name" value="Ribosomal_uL5_bac-type"/>
</dbReference>
<feature type="compositionally biased region" description="Low complexity" evidence="6">
    <location>
        <begin position="193"/>
        <end position="203"/>
    </location>
</feature>
<dbReference type="Gene3D" id="2.40.240.10">
    <property type="entry name" value="Ribosomal Protein L25, Chain P"/>
    <property type="match status" value="1"/>
</dbReference>
<comment type="similarity">
    <text evidence="5">Belongs to the bacterial ribosomal protein bL25 family. CTC subfamily.</text>
</comment>
<dbReference type="GO" id="GO:0006412">
    <property type="term" value="P:translation"/>
    <property type="evidence" value="ECO:0007669"/>
    <property type="project" value="UniProtKB-UniRule"/>
</dbReference>
<dbReference type="Pfam" id="PF14693">
    <property type="entry name" value="Ribosomal_TL5_C"/>
    <property type="match status" value="1"/>
</dbReference>
<comment type="caution">
    <text evidence="9">The sequence shown here is derived from an EMBL/GenBank/DDBJ whole genome shotgun (WGS) entry which is preliminary data.</text>
</comment>
<comment type="function">
    <text evidence="5">This is one of the proteins that binds to the 5S RNA in the ribosome where it forms part of the central protuberance.</text>
</comment>
<dbReference type="CDD" id="cd00495">
    <property type="entry name" value="Ribosomal_L25_TL5_CTC"/>
    <property type="match status" value="1"/>
</dbReference>
<evidence type="ECO:0000313" key="9">
    <source>
        <dbReference type="EMBL" id="OUO57609.1"/>
    </source>
</evidence>
<keyword evidence="1 5" id="KW-0699">rRNA-binding</keyword>
<dbReference type="GO" id="GO:0022625">
    <property type="term" value="C:cytosolic large ribosomal subunit"/>
    <property type="evidence" value="ECO:0007669"/>
    <property type="project" value="TreeGrafter"/>
</dbReference>
<dbReference type="InterPro" id="IPR037121">
    <property type="entry name" value="Ribosomal_bL25_C"/>
</dbReference>
<evidence type="ECO:0000256" key="3">
    <source>
        <dbReference type="ARBA" id="ARBA00022980"/>
    </source>
</evidence>
<dbReference type="EMBL" id="NFJD01000001">
    <property type="protein sequence ID" value="OUO57609.1"/>
    <property type="molecule type" value="Genomic_DNA"/>
</dbReference>
<keyword evidence="2 5" id="KW-0694">RNA-binding</keyword>
<dbReference type="Proteomes" id="UP000196368">
    <property type="component" value="Unassembled WGS sequence"/>
</dbReference>
<sequence>MEKVTISAAAREGIGVKGALSKIRAEKKIPAVIYGGQKEPVSVTVSVKDLDKIVKAGKNTLVEMDLNGAKELALVKEIQYHAVTDNPIHADFQRVSMKDKMDVVVPLKLEGTPADVANYGAIIEHILREIEVRALVSAIPHEIVLDITPMTINKGLVAGDIKLPEGVELITDAEAPVVHLAIPKEEEAPAPAPAADAAAAQPESSSTKGKKDEEGNLTKDAAKK</sequence>
<dbReference type="InterPro" id="IPR011035">
    <property type="entry name" value="Ribosomal_bL25/Gln-tRNA_synth"/>
</dbReference>
<evidence type="ECO:0000256" key="1">
    <source>
        <dbReference type="ARBA" id="ARBA00022730"/>
    </source>
</evidence>
<dbReference type="AlphaFoldDB" id="A0A1Y4DIV8"/>
<dbReference type="InterPro" id="IPR001021">
    <property type="entry name" value="Ribosomal_bL25_long"/>
</dbReference>
<feature type="region of interest" description="Disordered" evidence="6">
    <location>
        <begin position="183"/>
        <end position="224"/>
    </location>
</feature>
<feature type="domain" description="Large ribosomal subunit protein bL25 L25" evidence="7">
    <location>
        <begin position="6"/>
        <end position="92"/>
    </location>
</feature>
<reference evidence="10" key="1">
    <citation type="submission" date="2017-04" db="EMBL/GenBank/DDBJ databases">
        <title>Function of individual gut microbiota members based on whole genome sequencing of pure cultures obtained from chicken caecum.</title>
        <authorList>
            <person name="Medvecky M."/>
            <person name="Cejkova D."/>
            <person name="Polansky O."/>
            <person name="Karasova D."/>
            <person name="Kubasova T."/>
            <person name="Cizek A."/>
            <person name="Rychlik I."/>
        </authorList>
    </citation>
    <scope>NUCLEOTIDE SEQUENCE [LARGE SCALE GENOMIC DNA]</scope>
    <source>
        <strain evidence="10">An273</strain>
    </source>
</reference>
<dbReference type="PANTHER" id="PTHR33284">
    <property type="entry name" value="RIBOSOMAL PROTEIN L25/GLN-TRNA SYNTHETASE, ANTI-CODON-BINDING DOMAIN-CONTAINING PROTEIN"/>
    <property type="match status" value="1"/>
</dbReference>